<evidence type="ECO:0000259" key="4">
    <source>
        <dbReference type="PROSITE" id="PS50240"/>
    </source>
</evidence>
<protein>
    <recommendedName>
        <fullName evidence="4">Peptidase S1 domain-containing protein</fullName>
    </recommendedName>
</protein>
<feature type="domain" description="Peptidase S1" evidence="4">
    <location>
        <begin position="1"/>
        <end position="186"/>
    </location>
</feature>
<gene>
    <name evidence="5" type="ORF">JYZ213_LOCUS45936</name>
</gene>
<dbReference type="PROSITE" id="PS50240">
    <property type="entry name" value="TRYPSIN_DOM"/>
    <property type="match status" value="1"/>
</dbReference>
<dbReference type="InterPro" id="IPR001254">
    <property type="entry name" value="Trypsin_dom"/>
</dbReference>
<dbReference type="Proteomes" id="UP000663845">
    <property type="component" value="Unassembled WGS sequence"/>
</dbReference>
<comment type="similarity">
    <text evidence="2">Belongs to the peptidase S1 family. CLIP subfamily.</text>
</comment>
<evidence type="ECO:0000256" key="3">
    <source>
        <dbReference type="SAM" id="MobiDB-lite"/>
    </source>
</evidence>
<keyword evidence="1" id="KW-1015">Disulfide bond</keyword>
<feature type="region of interest" description="Disordered" evidence="3">
    <location>
        <begin position="193"/>
        <end position="223"/>
    </location>
</feature>
<reference evidence="5" key="1">
    <citation type="submission" date="2021-02" db="EMBL/GenBank/DDBJ databases">
        <authorList>
            <person name="Nowell W R."/>
        </authorList>
    </citation>
    <scope>NUCLEOTIDE SEQUENCE</scope>
</reference>
<name>A0A815W7P1_9BILA</name>
<dbReference type="InterPro" id="IPR009003">
    <property type="entry name" value="Peptidase_S1_PA"/>
</dbReference>
<dbReference type="SMART" id="SM00020">
    <property type="entry name" value="Tryp_SPc"/>
    <property type="match status" value="1"/>
</dbReference>
<dbReference type="InterPro" id="IPR033116">
    <property type="entry name" value="TRYPSIN_SER"/>
</dbReference>
<dbReference type="AlphaFoldDB" id="A0A815W7P1"/>
<dbReference type="CDD" id="cd00190">
    <property type="entry name" value="Tryp_SPc"/>
    <property type="match status" value="1"/>
</dbReference>
<dbReference type="Gene3D" id="2.40.10.10">
    <property type="entry name" value="Trypsin-like serine proteases"/>
    <property type="match status" value="1"/>
</dbReference>
<feature type="compositionally biased region" description="Low complexity" evidence="3">
    <location>
        <begin position="199"/>
        <end position="223"/>
    </location>
</feature>
<evidence type="ECO:0000313" key="6">
    <source>
        <dbReference type="Proteomes" id="UP000663845"/>
    </source>
</evidence>
<dbReference type="GO" id="GO:0006508">
    <property type="term" value="P:proteolysis"/>
    <property type="evidence" value="ECO:0007669"/>
    <property type="project" value="InterPro"/>
</dbReference>
<feature type="non-terminal residue" evidence="5">
    <location>
        <position position="1"/>
    </location>
</feature>
<dbReference type="PANTHER" id="PTHR24256">
    <property type="entry name" value="TRYPTASE-RELATED"/>
    <property type="match status" value="1"/>
</dbReference>
<comment type="caution">
    <text evidence="5">The sequence shown here is derived from an EMBL/GenBank/DDBJ whole genome shotgun (WGS) entry which is preliminary data.</text>
</comment>
<evidence type="ECO:0000256" key="1">
    <source>
        <dbReference type="ARBA" id="ARBA00023157"/>
    </source>
</evidence>
<dbReference type="PROSITE" id="PS00135">
    <property type="entry name" value="TRYPSIN_SER"/>
    <property type="match status" value="1"/>
</dbReference>
<dbReference type="EMBL" id="CAJNOG010004778">
    <property type="protein sequence ID" value="CAF1544966.1"/>
    <property type="molecule type" value="Genomic_DNA"/>
</dbReference>
<dbReference type="GO" id="GO:0004252">
    <property type="term" value="F:serine-type endopeptidase activity"/>
    <property type="evidence" value="ECO:0007669"/>
    <property type="project" value="InterPro"/>
</dbReference>
<sequence>MTIIAGVTNRSDSGGYQRSIDRIYIHQNYTGRPHFFNDIALLHMSRPLTFQNNPIIAKTCIRRINSSISVTEQQPKNGTRLVVIGWGALKPGSFQLSNYLQQIQVPVIDNQDQNCKQIIGDNESQFCAGSYNGEQGDSGGPILYWTGAYWEQQGIVGYNFDCGRPGYPGTYTRLSYYWQWMEDILNGTNEHVEPEFSLTNPTTTTTRPTTTRITTTRPLQTAS</sequence>
<dbReference type="SUPFAM" id="SSF50494">
    <property type="entry name" value="Trypsin-like serine proteases"/>
    <property type="match status" value="1"/>
</dbReference>
<evidence type="ECO:0000256" key="2">
    <source>
        <dbReference type="ARBA" id="ARBA00024195"/>
    </source>
</evidence>
<dbReference type="InterPro" id="IPR043504">
    <property type="entry name" value="Peptidase_S1_PA_chymotrypsin"/>
</dbReference>
<evidence type="ECO:0000313" key="5">
    <source>
        <dbReference type="EMBL" id="CAF1544966.1"/>
    </source>
</evidence>
<accession>A0A815W7P1</accession>
<proteinExistence type="inferred from homology"/>
<organism evidence="5 6">
    <name type="scientific">Adineta steineri</name>
    <dbReference type="NCBI Taxonomy" id="433720"/>
    <lineage>
        <taxon>Eukaryota</taxon>
        <taxon>Metazoa</taxon>
        <taxon>Spiralia</taxon>
        <taxon>Gnathifera</taxon>
        <taxon>Rotifera</taxon>
        <taxon>Eurotatoria</taxon>
        <taxon>Bdelloidea</taxon>
        <taxon>Adinetida</taxon>
        <taxon>Adinetidae</taxon>
        <taxon>Adineta</taxon>
    </lineage>
</organism>
<dbReference type="InterPro" id="IPR051487">
    <property type="entry name" value="Ser/Thr_Proteases_Immune/Dev"/>
</dbReference>
<dbReference type="Pfam" id="PF00089">
    <property type="entry name" value="Trypsin"/>
    <property type="match status" value="1"/>
</dbReference>